<protein>
    <submittedName>
        <fullName evidence="1">Carboxylesterase type B</fullName>
    </submittedName>
</protein>
<dbReference type="SUPFAM" id="SSF53474">
    <property type="entry name" value="alpha/beta-Hydrolases"/>
    <property type="match status" value="1"/>
</dbReference>
<comment type="caution">
    <text evidence="1">The sequence shown here is derived from an EMBL/GenBank/DDBJ whole genome shotgun (WGS) entry which is preliminary data.</text>
</comment>
<dbReference type="InterPro" id="IPR029058">
    <property type="entry name" value="AB_hydrolase_fold"/>
</dbReference>
<keyword evidence="2" id="KW-1185">Reference proteome</keyword>
<reference evidence="1" key="1">
    <citation type="submission" date="2022-12" db="EMBL/GenBank/DDBJ databases">
        <authorList>
            <person name="Petersen C."/>
        </authorList>
    </citation>
    <scope>NUCLEOTIDE SEQUENCE</scope>
    <source>
        <strain evidence="1">IBT 29495</strain>
    </source>
</reference>
<dbReference type="Proteomes" id="UP001149954">
    <property type="component" value="Unassembled WGS sequence"/>
</dbReference>
<dbReference type="GO" id="GO:0072330">
    <property type="term" value="P:monocarboxylic acid biosynthetic process"/>
    <property type="evidence" value="ECO:0007669"/>
    <property type="project" value="UniProtKB-ARBA"/>
</dbReference>
<dbReference type="GO" id="GO:0017000">
    <property type="term" value="P:antibiotic biosynthetic process"/>
    <property type="evidence" value="ECO:0007669"/>
    <property type="project" value="UniProtKB-ARBA"/>
</dbReference>
<evidence type="ECO:0000313" key="2">
    <source>
        <dbReference type="Proteomes" id="UP001149954"/>
    </source>
</evidence>
<accession>A0A9W9XM76</accession>
<dbReference type="Gene3D" id="3.40.50.1820">
    <property type="entry name" value="alpha/beta hydrolase"/>
    <property type="match status" value="1"/>
</dbReference>
<proteinExistence type="predicted"/>
<dbReference type="OrthoDB" id="408631at2759"/>
<gene>
    <name evidence="1" type="ORF">N7463_010926</name>
</gene>
<dbReference type="EMBL" id="JAPWDS010000006">
    <property type="protein sequence ID" value="KAJ5494839.1"/>
    <property type="molecule type" value="Genomic_DNA"/>
</dbReference>
<name>A0A9W9XM76_9EURO</name>
<evidence type="ECO:0000313" key="1">
    <source>
        <dbReference type="EMBL" id="KAJ5494839.1"/>
    </source>
</evidence>
<dbReference type="AlphaFoldDB" id="A0A9W9XM76"/>
<organism evidence="1 2">
    <name type="scientific">Penicillium fimorum</name>
    <dbReference type="NCBI Taxonomy" id="1882269"/>
    <lineage>
        <taxon>Eukaryota</taxon>
        <taxon>Fungi</taxon>
        <taxon>Dikarya</taxon>
        <taxon>Ascomycota</taxon>
        <taxon>Pezizomycotina</taxon>
        <taxon>Eurotiomycetes</taxon>
        <taxon>Eurotiomycetidae</taxon>
        <taxon>Eurotiales</taxon>
        <taxon>Aspergillaceae</taxon>
        <taxon>Penicillium</taxon>
    </lineage>
</organism>
<sequence length="136" mass="14995">MAMYDGDNTYNGVPLSAAIYNTAVKNAGCHGASDTIACLRELDYTKFLNTANSVPGIMAYNSVPESYLPRPDGLVLTALPEKLVIQGKYSSVPFVISDQEDEGTIFALYQNNLTTAEHIVDYLYSLYFFDTSRRAD</sequence>
<reference evidence="1" key="2">
    <citation type="journal article" date="2023" name="IMA Fungus">
        <title>Comparative genomic study of the Penicillium genus elucidates a diverse pangenome and 15 lateral gene transfer events.</title>
        <authorList>
            <person name="Petersen C."/>
            <person name="Sorensen T."/>
            <person name="Nielsen M.R."/>
            <person name="Sondergaard T.E."/>
            <person name="Sorensen J.L."/>
            <person name="Fitzpatrick D.A."/>
            <person name="Frisvad J.C."/>
            <person name="Nielsen K.L."/>
        </authorList>
    </citation>
    <scope>NUCLEOTIDE SEQUENCE</scope>
    <source>
        <strain evidence="1">IBT 29495</strain>
    </source>
</reference>